<dbReference type="GO" id="GO:0004312">
    <property type="term" value="F:fatty acid synthase activity"/>
    <property type="evidence" value="ECO:0007669"/>
    <property type="project" value="InterPro"/>
</dbReference>
<feature type="region of interest" description="Disordered" evidence="19">
    <location>
        <begin position="109"/>
        <end position="153"/>
    </location>
</feature>
<dbReference type="InterPro" id="IPR040899">
    <property type="entry name" value="Fas_alpha_ACP"/>
</dbReference>
<dbReference type="Pfam" id="PF02801">
    <property type="entry name" value="Ketoacyl-synt_C"/>
    <property type="match status" value="1"/>
</dbReference>
<name>A0A7H8RAW6_TALRU</name>
<evidence type="ECO:0000256" key="16">
    <source>
        <dbReference type="PIRNR" id="PIRNR000454"/>
    </source>
</evidence>
<dbReference type="GO" id="GO:0004315">
    <property type="term" value="F:3-oxoacyl-[acyl-carrier-protein] synthase activity"/>
    <property type="evidence" value="ECO:0007669"/>
    <property type="project" value="UniProtKB-EC"/>
</dbReference>
<feature type="modified residue" description="O-(pantetheine 4'-phosphoryl)serine" evidence="18">
    <location>
        <position position="196"/>
    </location>
</feature>
<keyword evidence="23" id="KW-1185">Reference proteome</keyword>
<dbReference type="PROSITE" id="PS50075">
    <property type="entry name" value="CARRIER"/>
    <property type="match status" value="1"/>
</dbReference>
<dbReference type="InterPro" id="IPR014030">
    <property type="entry name" value="Ketoacyl_synth_N"/>
</dbReference>
<evidence type="ECO:0000256" key="12">
    <source>
        <dbReference type="ARBA" id="ARBA00023160"/>
    </source>
</evidence>
<dbReference type="PROSITE" id="PS52004">
    <property type="entry name" value="KS3_2"/>
    <property type="match status" value="1"/>
</dbReference>
<dbReference type="GeneID" id="55997580"/>
<proteinExistence type="inferred from homology"/>
<feature type="domain" description="Ketosynthase family 3 (KS3)" evidence="21">
    <location>
        <begin position="1033"/>
        <end position="1573"/>
    </location>
</feature>
<dbReference type="Pfam" id="PF00109">
    <property type="entry name" value="ketoacyl-synt"/>
    <property type="match status" value="1"/>
</dbReference>
<dbReference type="KEGG" id="trg:TRUGW13939_10099"/>
<dbReference type="SUPFAM" id="SSF51735">
    <property type="entry name" value="NAD(P)-binding Rossmann-fold domains"/>
    <property type="match status" value="1"/>
</dbReference>
<dbReference type="InterPro" id="IPR036291">
    <property type="entry name" value="NAD(P)-bd_dom_sf"/>
</dbReference>
<evidence type="ECO:0000256" key="7">
    <source>
        <dbReference type="ARBA" id="ARBA00022553"/>
    </source>
</evidence>
<keyword evidence="9" id="KW-0276">Fatty acid metabolism</keyword>
<reference evidence="23" key="1">
    <citation type="submission" date="2020-06" db="EMBL/GenBank/DDBJ databases">
        <title>A chromosome-scale genome assembly of Talaromyces rugulosus W13939.</title>
        <authorList>
            <person name="Wang B."/>
            <person name="Guo L."/>
            <person name="Ye K."/>
            <person name="Wang L."/>
        </authorList>
    </citation>
    <scope>NUCLEOTIDE SEQUENCE [LARGE SCALE GENOMIC DNA]</scope>
    <source>
        <strain evidence="23">W13939</strain>
    </source>
</reference>
<keyword evidence="12" id="KW-0443">Lipid metabolism</keyword>
<dbReference type="FunFam" id="3.90.25.70:FF:000001">
    <property type="entry name" value="Fatty acid synthase subunit alpha"/>
    <property type="match status" value="1"/>
</dbReference>
<dbReference type="PIRSF" id="PIRSF000454">
    <property type="entry name" value="FAS_yeast_alpha"/>
    <property type="match status" value="1"/>
</dbReference>
<dbReference type="EC" id="2.3.1.41" evidence="4"/>
<keyword evidence="13" id="KW-0511">Multifunctional enzyme</keyword>
<dbReference type="InterPro" id="IPR026025">
    <property type="entry name" value="FAS_alpha_yeast"/>
</dbReference>
<dbReference type="SUPFAM" id="SSF52151">
    <property type="entry name" value="FabD/lysophospholipase-like"/>
    <property type="match status" value="1"/>
</dbReference>
<dbReference type="GO" id="GO:0008897">
    <property type="term" value="F:holo-[acyl-carrier-protein] synthase activity"/>
    <property type="evidence" value="ECO:0007669"/>
    <property type="project" value="InterPro"/>
</dbReference>
<dbReference type="SUPFAM" id="SSF53901">
    <property type="entry name" value="Thiolase-like"/>
    <property type="match status" value="2"/>
</dbReference>
<dbReference type="GO" id="GO:0044550">
    <property type="term" value="P:secondary metabolite biosynthetic process"/>
    <property type="evidence" value="ECO:0007669"/>
    <property type="project" value="UniProtKB-ARBA"/>
</dbReference>
<dbReference type="FunFam" id="3.40.50.720:FF:000168">
    <property type="entry name" value="Fatty acid synthase subunit alpha"/>
    <property type="match status" value="1"/>
</dbReference>
<dbReference type="InterPro" id="IPR016039">
    <property type="entry name" value="Thiolase-like"/>
</dbReference>
<dbReference type="RefSeq" id="XP_035349105.1">
    <property type="nucleotide sequence ID" value="XM_035493212.1"/>
</dbReference>
<feature type="active site" description="For beta-ketoacyl synthase activity" evidence="17">
    <location>
        <position position="1219"/>
    </location>
</feature>
<dbReference type="EC" id="2.3.1.86" evidence="2"/>
<dbReference type="GO" id="GO:0005835">
    <property type="term" value="C:fatty acid synthase complex"/>
    <property type="evidence" value="ECO:0007669"/>
    <property type="project" value="InterPro"/>
</dbReference>
<feature type="compositionally biased region" description="Polar residues" evidence="19">
    <location>
        <begin position="109"/>
        <end position="133"/>
    </location>
</feature>
<dbReference type="Gene3D" id="3.40.47.10">
    <property type="match status" value="2"/>
</dbReference>
<dbReference type="PANTHER" id="PTHR10982:SF21">
    <property type="entry name" value="FATTY ACID SYNTHASE SUBUNIT BETA"/>
    <property type="match status" value="1"/>
</dbReference>
<dbReference type="InterPro" id="IPR018201">
    <property type="entry name" value="Ketoacyl_synth_AS"/>
</dbReference>
<gene>
    <name evidence="22" type="ORF">TRUGW13939_10099</name>
</gene>
<evidence type="ECO:0000256" key="2">
    <source>
        <dbReference type="ARBA" id="ARBA00012878"/>
    </source>
</evidence>
<dbReference type="EMBL" id="CP055902">
    <property type="protein sequence ID" value="QKX62931.1"/>
    <property type="molecule type" value="Genomic_DNA"/>
</dbReference>
<evidence type="ECO:0000313" key="22">
    <source>
        <dbReference type="EMBL" id="QKX62931.1"/>
    </source>
</evidence>
<evidence type="ECO:0000256" key="17">
    <source>
        <dbReference type="PIRSR" id="PIRSR000454-1"/>
    </source>
</evidence>
<dbReference type="PROSITE" id="PS00606">
    <property type="entry name" value="KS3_1"/>
    <property type="match status" value="1"/>
</dbReference>
<dbReference type="InterPro" id="IPR020841">
    <property type="entry name" value="PKS_Beta-ketoAc_synthase_dom"/>
</dbReference>
<evidence type="ECO:0000256" key="4">
    <source>
        <dbReference type="ARBA" id="ARBA00013191"/>
    </source>
</evidence>
<keyword evidence="6 16" id="KW-0596">Phosphopantetheine</keyword>
<comment type="catalytic activity">
    <reaction evidence="15">
        <text>a (3R)-hydroxyacyl-[ACP] + NADP(+) = a 3-oxoacyl-[ACP] + NADPH + H(+)</text>
        <dbReference type="Rhea" id="RHEA:17397"/>
        <dbReference type="Rhea" id="RHEA-COMP:9916"/>
        <dbReference type="Rhea" id="RHEA-COMP:9945"/>
        <dbReference type="ChEBI" id="CHEBI:15378"/>
        <dbReference type="ChEBI" id="CHEBI:57783"/>
        <dbReference type="ChEBI" id="CHEBI:58349"/>
        <dbReference type="ChEBI" id="CHEBI:78776"/>
        <dbReference type="ChEBI" id="CHEBI:78827"/>
        <dbReference type="EC" id="1.1.1.100"/>
    </reaction>
</comment>
<dbReference type="Pfam" id="PF18325">
    <property type="entry name" value="Fas_alpha_ACP"/>
    <property type="match status" value="1"/>
</dbReference>
<dbReference type="GO" id="GO:0004321">
    <property type="term" value="F:fatty-acyl-CoA synthase activity"/>
    <property type="evidence" value="ECO:0007669"/>
    <property type="project" value="UniProtKB-EC"/>
</dbReference>
<evidence type="ECO:0000259" key="20">
    <source>
        <dbReference type="PROSITE" id="PS50075"/>
    </source>
</evidence>
<evidence type="ECO:0000256" key="14">
    <source>
        <dbReference type="ARBA" id="ARBA00048237"/>
    </source>
</evidence>
<evidence type="ECO:0000256" key="1">
    <source>
        <dbReference type="ARBA" id="ARBA00007485"/>
    </source>
</evidence>
<organism evidence="22 23">
    <name type="scientific">Talaromyces rugulosus</name>
    <name type="common">Penicillium rugulosum</name>
    <dbReference type="NCBI Taxonomy" id="121627"/>
    <lineage>
        <taxon>Eukaryota</taxon>
        <taxon>Fungi</taxon>
        <taxon>Dikarya</taxon>
        <taxon>Ascomycota</taxon>
        <taxon>Pezizomycotina</taxon>
        <taxon>Eurotiomycetes</taxon>
        <taxon>Eurotiomycetidae</taxon>
        <taxon>Eurotiales</taxon>
        <taxon>Trichocomaceae</taxon>
        <taxon>Talaromyces</taxon>
        <taxon>Talaromyces sect. Islandici</taxon>
    </lineage>
</organism>
<dbReference type="EC" id="1.1.1.100" evidence="3"/>
<evidence type="ECO:0000256" key="6">
    <source>
        <dbReference type="ARBA" id="ARBA00022450"/>
    </source>
</evidence>
<dbReference type="Gene3D" id="3.30.70.2490">
    <property type="match status" value="1"/>
</dbReference>
<evidence type="ECO:0000256" key="15">
    <source>
        <dbReference type="ARBA" id="ARBA00048508"/>
    </source>
</evidence>
<dbReference type="GO" id="GO:0042759">
    <property type="term" value="P:long-chain fatty acid biosynthetic process"/>
    <property type="evidence" value="ECO:0007669"/>
    <property type="project" value="UniProtKB-UniRule"/>
</dbReference>
<feature type="compositionally biased region" description="Basic and acidic residues" evidence="19">
    <location>
        <begin position="1269"/>
        <end position="1280"/>
    </location>
</feature>
<evidence type="ECO:0000256" key="8">
    <source>
        <dbReference type="ARBA" id="ARBA00022679"/>
    </source>
</evidence>
<dbReference type="InterPro" id="IPR047224">
    <property type="entry name" value="FAS_alpha_su_C"/>
</dbReference>
<keyword evidence="7" id="KW-0597">Phosphoprotein</keyword>
<dbReference type="InterPro" id="IPR009081">
    <property type="entry name" value="PP-bd_ACP"/>
</dbReference>
<evidence type="ECO:0000256" key="19">
    <source>
        <dbReference type="SAM" id="MobiDB-lite"/>
    </source>
</evidence>
<comment type="similarity">
    <text evidence="1 16">Belongs to the thiolase-like superfamily. Fungal fatty acid synthetase subunit alpha family.</text>
</comment>
<feature type="region of interest" description="Disordered" evidence="19">
    <location>
        <begin position="1266"/>
        <end position="1288"/>
    </location>
</feature>
<sequence length="1643" mass="181433">MKTVPRKEGTTKAPAEEARRQLVRALLIELMAYQFASPVRWIETQDVILSKYKAERVVEIGPSPTLVGMLRKTLQAKFKTSDLAAGLHRQMLWPEKDAKDVYYEHDPVLTTSKESPPASETPSPNDSSSTTEVNPPATHLIKSKPEPPVGETLAPVEDRQPAASEVLLVLLAKGLKVSTEQVVVSKSIKALTGGRSTLENEIIGDLGAEFGSLPERAEDMSVSELADALQTTFQGQLGKKATTLINSLMSSKMPVSYNVTTTRKYLQSRWRLSRGRQDSILLLAISTPPSSRIEGEKDANEFFDQVVRRYASQHTLSLDAPVDSSISQSPGAVALDQETLAALTGGQQELSRNLLGVYAKHIGLDLDHDKRTLENFHSTVEAGLREELNRVTLELGEDFTSGVQPRFKRLMSRSYDSSWAWALQDLLQLYYELTGPSKNRNGAPESDLHGIAERCVHIAHAAEPSVIHVLDHMIRTVGEQSRVVSLLHQLKIKCLDTLRTGPTYQYVPVTVAPNTTIDEEGNIRYAEVNFSGAASLLDLATPAQNNTASDVPCLHLKTKVGHGWKYSESLTGQFRGALETAQTVGESFSGRSVLITGAGIGSIGADLLGRLLSGGARVIVTTTRFSPEVAREYQEIYTTSCARGSQLVIVPFNQASVQDVNALVEYIYDSNGLNWDLDYIVPFAAIPENGRTVDKIDDKSELAHRIMLINLLRLLGAVKGRKATLGSTSRPTQVILPLSPNHGTFGSDGLYGESKAGLETLFERWHSEDWSDYLSICGVVIGWTRGTGLMNHNDIVAEGIERLGVKTFSKSEMAHCLMCLMFSSIVDLCEEEPLYVDLSGKMGQVSDLRVAVQNIRNELQETSEIRRMIIHEAALELGHSHSALREKSISLETPTMSHKAQLRIDFPSLPHYKSQIQPLGNDLRDMVDLERVIVITGFAELGPWGNSRTRWEMEAYGEFSLEGCVEMAWLMNLIKYHDGIFKGKPYHGWVDSQTSEPVLDVDIKRLYEKRILAHSGIRLVEPELFNGYNPEKKQLLHEIFVQEDLPPIEVAETAARQFQLEHGDKVDITKIHDSDLYRVILRKGAKLLIPKAMKFHRLVAGQIPTGWNPKIYGIPDDIISQVDPVSLFTLVCTIEALLSSGITDPYEIYQYIHLSQAGNCIGSGIGGFQALQRMFKERYTEKDVQSDVLAESFINTVGAWVNMLLLSASGPLRTPVGACATALESLELGCDTIISGKAKFCLVGGVDDFGEELSAEFGNMKATSNSVDEFERGRGPREMSRPTATTRSGFMESHGCGIQVITSAKLAIEMGLPIRGVVAFCETASDKTSRSLPAPGKGLLSKARESASNFPSALLSIPNRRKRLDFRRSQIFAAHQTALEDLDQEILVAKAENPSLDSDAYYRYRVRQINEQAQQEERDVQYSLGNNFWKNDPQIAPLRGAMATWGLTIDDLNVISFHGTSTQLNEKNECNVVQAQLTHLGRTPGNVTMGVFQKHLTGHPKGAAGAWMLNGALQMLETGLVPGNRNADNIDEALKKFDHIAFLNKSIQTKGLEAVSVLSFGFGQKGAQAICIHPKYLFATLSRQCYESYIEKRSARIAKADNFFSHGLTSQSMYQVKTSPPYPMDQEMVALLDPSMRFPQTTK</sequence>
<keyword evidence="10" id="KW-0521">NADP</keyword>
<evidence type="ECO:0000313" key="23">
    <source>
        <dbReference type="Proteomes" id="UP000509510"/>
    </source>
</evidence>
<feature type="domain" description="Carrier" evidence="20">
    <location>
        <begin position="161"/>
        <end position="236"/>
    </location>
</feature>
<dbReference type="InterPro" id="IPR016035">
    <property type="entry name" value="Acyl_Trfase/lysoPLipase"/>
</dbReference>
<dbReference type="Gene3D" id="3.40.50.720">
    <property type="entry name" value="NAD(P)-binding Rossmann-like Domain"/>
    <property type="match status" value="2"/>
</dbReference>
<evidence type="ECO:0000256" key="3">
    <source>
        <dbReference type="ARBA" id="ARBA00012948"/>
    </source>
</evidence>
<dbReference type="InterPro" id="IPR014031">
    <property type="entry name" value="Ketoacyl_synth_C"/>
</dbReference>
<evidence type="ECO:0000256" key="13">
    <source>
        <dbReference type="ARBA" id="ARBA00023268"/>
    </source>
</evidence>
<accession>A0A7H8RAW6</accession>
<dbReference type="FunFam" id="3.30.70.2490:FF:000001">
    <property type="entry name" value="Fatty acid synthase subunit alpha"/>
    <property type="match status" value="1"/>
</dbReference>
<keyword evidence="11" id="KW-0560">Oxidoreductase</keyword>
<evidence type="ECO:0000256" key="9">
    <source>
        <dbReference type="ARBA" id="ARBA00022832"/>
    </source>
</evidence>
<evidence type="ECO:0000256" key="18">
    <source>
        <dbReference type="PIRSR" id="PIRSR000454-4"/>
    </source>
</evidence>
<dbReference type="Pfam" id="PF18314">
    <property type="entry name" value="FAS_I_H"/>
    <property type="match status" value="1"/>
</dbReference>
<evidence type="ECO:0000259" key="21">
    <source>
        <dbReference type="PROSITE" id="PS52004"/>
    </source>
</evidence>
<dbReference type="CDD" id="cd00828">
    <property type="entry name" value="elong_cond_enzymes"/>
    <property type="match status" value="1"/>
</dbReference>
<dbReference type="GO" id="GO:0004316">
    <property type="term" value="F:3-oxoacyl-[acyl-carrier-protein] reductase (NADPH) activity"/>
    <property type="evidence" value="ECO:0007669"/>
    <property type="project" value="UniProtKB-EC"/>
</dbReference>
<keyword evidence="8 16" id="KW-0808">Transferase</keyword>
<evidence type="ECO:0000256" key="5">
    <source>
        <dbReference type="ARBA" id="ARBA00014008"/>
    </source>
</evidence>
<comment type="catalytic activity">
    <reaction evidence="14">
        <text>acetyl-CoA + n malonyl-CoA + 2n NADPH + 4n H(+) = a long-chain-acyl-CoA + n CoA + n CO2 + 2n NADP(+).</text>
        <dbReference type="EC" id="2.3.1.86"/>
    </reaction>
</comment>
<dbReference type="OrthoDB" id="4251012at2759"/>
<dbReference type="CDD" id="cd08950">
    <property type="entry name" value="KR_fFAS_SDR_c_like"/>
    <property type="match status" value="1"/>
</dbReference>
<dbReference type="PANTHER" id="PTHR10982">
    <property type="entry name" value="MALONYL COA-ACYL CARRIER PROTEIN TRANSACYLASE"/>
    <property type="match status" value="1"/>
</dbReference>
<dbReference type="Proteomes" id="UP000509510">
    <property type="component" value="Chromosome V"/>
</dbReference>
<dbReference type="Gene3D" id="3.90.25.70">
    <property type="match status" value="1"/>
</dbReference>
<dbReference type="InterPro" id="IPR041550">
    <property type="entry name" value="FASI_helical"/>
</dbReference>
<dbReference type="InterPro" id="IPR050830">
    <property type="entry name" value="Fungal_FAS"/>
</dbReference>
<evidence type="ECO:0000256" key="10">
    <source>
        <dbReference type="ARBA" id="ARBA00022857"/>
    </source>
</evidence>
<keyword evidence="12" id="KW-0275">Fatty acid biosynthesis</keyword>
<keyword evidence="12" id="KW-0444">Lipid biosynthesis</keyword>
<protein>
    <recommendedName>
        <fullName evidence="5">Fatty acid synthase subunit alpha</fullName>
        <ecNumber evidence="3">1.1.1.100</ecNumber>
        <ecNumber evidence="4">2.3.1.41</ecNumber>
        <ecNumber evidence="2">2.3.1.86</ecNumber>
    </recommendedName>
</protein>
<evidence type="ECO:0000256" key="11">
    <source>
        <dbReference type="ARBA" id="ARBA00023002"/>
    </source>
</evidence>